<dbReference type="AlphaFoldDB" id="A0AA94HTV8"/>
<evidence type="ECO:0000313" key="2">
    <source>
        <dbReference type="Proteomes" id="UP000182680"/>
    </source>
</evidence>
<dbReference type="Gene3D" id="3.40.50.300">
    <property type="entry name" value="P-loop containing nucleotide triphosphate hydrolases"/>
    <property type="match status" value="1"/>
</dbReference>
<proteinExistence type="predicted"/>
<evidence type="ECO:0000313" key="1">
    <source>
        <dbReference type="EMBL" id="SFW60623.1"/>
    </source>
</evidence>
<reference evidence="2" key="1">
    <citation type="submission" date="2016-11" db="EMBL/GenBank/DDBJ databases">
        <authorList>
            <person name="Jaros S."/>
            <person name="Januszkiewicz K."/>
            <person name="Wedrychowicz H."/>
        </authorList>
    </citation>
    <scope>NUCLEOTIDE SEQUENCE [LARGE SCALE GENOMIC DNA]</scope>
    <source>
        <strain evidence="2">DSM 7057</strain>
    </source>
</reference>
<dbReference type="SUPFAM" id="SSF52540">
    <property type="entry name" value="P-loop containing nucleoside triphosphate hydrolases"/>
    <property type="match status" value="1"/>
</dbReference>
<gene>
    <name evidence="1" type="ORF">SAMN02910291_02068</name>
</gene>
<dbReference type="EMBL" id="FPIW01000042">
    <property type="protein sequence ID" value="SFW60623.1"/>
    <property type="molecule type" value="Genomic_DNA"/>
</dbReference>
<protein>
    <submittedName>
        <fullName evidence="1">MoxR-like ATPase</fullName>
    </submittedName>
</protein>
<sequence>MTPLQIVSALNSLISIRQPAFLWGAPGVGKSQIVAQVAESRGVALRDIRAVLLDPVDLRGLPRITEQGLSVWCPPAFLPTSSDPEEGIIFLDELNAAPPLVQAACYQLILDRAIGEYRLPDGWAIVAAGNREKDKAVSYRMPSALANRMVHLEFDASLDDWLSWAQVAGIRPEVCAFLRFRPRLLHDFDPQKSEKAFASPRSWEFVSRILDAAPDQDVEYELFQGTVGTAGAAEFMGFLAVWRELPTVDEVLAAPASAVVPLEPAALYAMCEALSLRASAETINALTAYAERLPSEFGVLLMRDAVCQDTELVRTEAFSRWAEKNAEVLM</sequence>
<dbReference type="RefSeq" id="WP_012625351.1">
    <property type="nucleotide sequence ID" value="NZ_FPIW01000042.1"/>
</dbReference>
<dbReference type="Proteomes" id="UP000182680">
    <property type="component" value="Unassembled WGS sequence"/>
</dbReference>
<accession>A0AA94HTV8</accession>
<dbReference type="InterPro" id="IPR027417">
    <property type="entry name" value="P-loop_NTPase"/>
</dbReference>
<dbReference type="OMA" id="RGLGGTW"/>
<organism evidence="1 2">
    <name type="scientific">Desulfovibrio desulfuricans</name>
    <dbReference type="NCBI Taxonomy" id="876"/>
    <lineage>
        <taxon>Bacteria</taxon>
        <taxon>Pseudomonadati</taxon>
        <taxon>Thermodesulfobacteriota</taxon>
        <taxon>Desulfovibrionia</taxon>
        <taxon>Desulfovibrionales</taxon>
        <taxon>Desulfovibrionaceae</taxon>
        <taxon>Desulfovibrio</taxon>
    </lineage>
</organism>
<comment type="caution">
    <text evidence="1">The sequence shown here is derived from an EMBL/GenBank/DDBJ whole genome shotgun (WGS) entry which is preliminary data.</text>
</comment>
<name>A0AA94HTV8_DESDE</name>